<reference evidence="9 10" key="1">
    <citation type="submission" date="2020-08" db="EMBL/GenBank/DDBJ databases">
        <title>Genomic Encyclopedia of Type Strains, Phase IV (KMG-IV): sequencing the most valuable type-strain genomes for metagenomic binning, comparative biology and taxonomic classification.</title>
        <authorList>
            <person name="Goeker M."/>
        </authorList>
    </citation>
    <scope>NUCLEOTIDE SEQUENCE [LARGE SCALE GENOMIC DNA]</scope>
    <source>
        <strain evidence="9 10">DSM 102255</strain>
    </source>
</reference>
<dbReference type="RefSeq" id="WP_184078441.1">
    <property type="nucleotide sequence ID" value="NZ_JACIJP010000001.1"/>
</dbReference>
<keyword evidence="10" id="KW-1185">Reference proteome</keyword>
<dbReference type="PANTHER" id="PTHR43531">
    <property type="entry name" value="PROTEIN ICFG"/>
    <property type="match status" value="1"/>
</dbReference>
<comment type="caution">
    <text evidence="9">The sequence shown here is derived from an EMBL/GenBank/DDBJ whole genome shotgun (WGS) entry which is preliminary data.</text>
</comment>
<dbReference type="PROSITE" id="PS50885">
    <property type="entry name" value="HAMP"/>
    <property type="match status" value="1"/>
</dbReference>
<proteinExistence type="inferred from homology"/>
<feature type="domain" description="HAMP" evidence="8">
    <location>
        <begin position="126"/>
        <end position="172"/>
    </location>
</feature>
<evidence type="ECO:0000313" key="9">
    <source>
        <dbReference type="EMBL" id="MBB6123495.1"/>
    </source>
</evidence>
<dbReference type="Gene3D" id="1.10.287.950">
    <property type="entry name" value="Methyl-accepting chemotaxis protein"/>
    <property type="match status" value="1"/>
</dbReference>
<dbReference type="SMART" id="SM00283">
    <property type="entry name" value="MA"/>
    <property type="match status" value="1"/>
</dbReference>
<comment type="similarity">
    <text evidence="3">Belongs to the methyl-accepting chemotaxis (MCP) protein family.</text>
</comment>
<feature type="region of interest" description="Disordered" evidence="5">
    <location>
        <begin position="423"/>
        <end position="470"/>
    </location>
</feature>
<dbReference type="PROSITE" id="PS50111">
    <property type="entry name" value="CHEMOTAXIS_TRANSDUC_2"/>
    <property type="match status" value="1"/>
</dbReference>
<name>A0A841J4J0_9SPHN</name>
<keyword evidence="2" id="KW-0145">Chemotaxis</keyword>
<dbReference type="CDD" id="cd11386">
    <property type="entry name" value="MCP_signal"/>
    <property type="match status" value="1"/>
</dbReference>
<dbReference type="AlphaFoldDB" id="A0A841J4J0"/>
<dbReference type="InterPro" id="IPR003660">
    <property type="entry name" value="HAMP_dom"/>
</dbReference>
<protein>
    <submittedName>
        <fullName evidence="9">Methyl-accepting chemotaxis protein</fullName>
    </submittedName>
</protein>
<evidence type="ECO:0000256" key="5">
    <source>
        <dbReference type="SAM" id="MobiDB-lite"/>
    </source>
</evidence>
<dbReference type="GO" id="GO:0007165">
    <property type="term" value="P:signal transduction"/>
    <property type="evidence" value="ECO:0007669"/>
    <property type="project" value="UniProtKB-KW"/>
</dbReference>
<evidence type="ECO:0000259" key="8">
    <source>
        <dbReference type="PROSITE" id="PS50885"/>
    </source>
</evidence>
<feature type="domain" description="Methyl-accepting transducer" evidence="7">
    <location>
        <begin position="177"/>
        <end position="406"/>
    </location>
</feature>
<evidence type="ECO:0000256" key="4">
    <source>
        <dbReference type="PROSITE-ProRule" id="PRU00284"/>
    </source>
</evidence>
<dbReference type="InterPro" id="IPR051310">
    <property type="entry name" value="MCP_chemotaxis"/>
</dbReference>
<sequence>MLEWFAKKAPIKAKFKALTFVYISCGLAGLAATLLASQGFAVVGLVIAGAAFAIAAATAFISAPLVTDPYVTTVVRLEALAAGDVTSPIAFTDHEDCVGRMTRAMDVFRANAESLNHNREDADAVVQMVSAGLTKLVEGDLGYRIDRAFPAEYEKLRLDFNRTMDGLASAMGAVTVAANGIHTGSTEIRSATNDLSQRTEQQAASLEETAAAMNQVTAMVQETARSAAQVNTSIGEAKREATEGGQVVEKAVNAMGAIEKSAQEITQIINVIDGIAFQTNLLALNAGVEAARAGDAGKGFAVVANEVRALAQRSAEAAKDIKALIMTSAEQVQDGVSLVGETGSMLSRIVSRVADISHLITSISESTEIQATSLQQVNGAVGDMDKMTQQNAAMVEESTAAARSLATEADELAELVSRFRLPAGSTKTKAGRQSAKPTVRAAAPSAAPHTTPRAQGNLALKDDPDDWAEF</sequence>
<evidence type="ECO:0000256" key="2">
    <source>
        <dbReference type="ARBA" id="ARBA00022500"/>
    </source>
</evidence>
<feature type="compositionally biased region" description="Low complexity" evidence="5">
    <location>
        <begin position="435"/>
        <end position="454"/>
    </location>
</feature>
<evidence type="ECO:0000256" key="6">
    <source>
        <dbReference type="SAM" id="Phobius"/>
    </source>
</evidence>
<keyword evidence="4" id="KW-0807">Transducer</keyword>
<evidence type="ECO:0000313" key="10">
    <source>
        <dbReference type="Proteomes" id="UP000552700"/>
    </source>
</evidence>
<dbReference type="EMBL" id="JACIJP010000001">
    <property type="protein sequence ID" value="MBB6123495.1"/>
    <property type="molecule type" value="Genomic_DNA"/>
</dbReference>
<dbReference type="Pfam" id="PF00015">
    <property type="entry name" value="MCPsignal"/>
    <property type="match status" value="1"/>
</dbReference>
<dbReference type="GO" id="GO:0006935">
    <property type="term" value="P:chemotaxis"/>
    <property type="evidence" value="ECO:0007669"/>
    <property type="project" value="UniProtKB-KW"/>
</dbReference>
<organism evidence="9 10">
    <name type="scientific">Sphingobium subterraneum</name>
    <dbReference type="NCBI Taxonomy" id="627688"/>
    <lineage>
        <taxon>Bacteria</taxon>
        <taxon>Pseudomonadati</taxon>
        <taxon>Pseudomonadota</taxon>
        <taxon>Alphaproteobacteria</taxon>
        <taxon>Sphingomonadales</taxon>
        <taxon>Sphingomonadaceae</taxon>
        <taxon>Sphingobium</taxon>
    </lineage>
</organism>
<dbReference type="GO" id="GO:0004888">
    <property type="term" value="F:transmembrane signaling receptor activity"/>
    <property type="evidence" value="ECO:0007669"/>
    <property type="project" value="InterPro"/>
</dbReference>
<dbReference type="FunFam" id="1.10.287.950:FF:000001">
    <property type="entry name" value="Methyl-accepting chemotaxis sensory transducer"/>
    <property type="match status" value="1"/>
</dbReference>
<dbReference type="InterPro" id="IPR004090">
    <property type="entry name" value="Chemotax_Me-accpt_rcpt"/>
</dbReference>
<dbReference type="SUPFAM" id="SSF58104">
    <property type="entry name" value="Methyl-accepting chemotaxis protein (MCP) signaling domain"/>
    <property type="match status" value="1"/>
</dbReference>
<comment type="subcellular location">
    <subcellularLocation>
        <location evidence="1">Membrane</location>
    </subcellularLocation>
</comment>
<keyword evidence="6" id="KW-0472">Membrane</keyword>
<dbReference type="Gene3D" id="6.10.340.10">
    <property type="match status" value="1"/>
</dbReference>
<feature type="transmembrane region" description="Helical" evidence="6">
    <location>
        <begin position="17"/>
        <end position="36"/>
    </location>
</feature>
<dbReference type="PRINTS" id="PR00260">
    <property type="entry name" value="CHEMTRNSDUCR"/>
</dbReference>
<feature type="transmembrane region" description="Helical" evidence="6">
    <location>
        <begin position="42"/>
        <end position="66"/>
    </location>
</feature>
<gene>
    <name evidence="9" type="ORF">FHS92_001202</name>
</gene>
<dbReference type="Proteomes" id="UP000552700">
    <property type="component" value="Unassembled WGS sequence"/>
</dbReference>
<dbReference type="PANTHER" id="PTHR43531:SF11">
    <property type="entry name" value="METHYL-ACCEPTING CHEMOTAXIS PROTEIN 3"/>
    <property type="match status" value="1"/>
</dbReference>
<keyword evidence="6" id="KW-0812">Transmembrane</keyword>
<dbReference type="InterPro" id="IPR004089">
    <property type="entry name" value="MCPsignal_dom"/>
</dbReference>
<evidence type="ECO:0000256" key="3">
    <source>
        <dbReference type="ARBA" id="ARBA00029447"/>
    </source>
</evidence>
<dbReference type="GO" id="GO:0016020">
    <property type="term" value="C:membrane"/>
    <property type="evidence" value="ECO:0007669"/>
    <property type="project" value="UniProtKB-SubCell"/>
</dbReference>
<evidence type="ECO:0000259" key="7">
    <source>
        <dbReference type="PROSITE" id="PS50111"/>
    </source>
</evidence>
<accession>A0A841J4J0</accession>
<keyword evidence="6" id="KW-1133">Transmembrane helix</keyword>
<evidence type="ECO:0000256" key="1">
    <source>
        <dbReference type="ARBA" id="ARBA00004370"/>
    </source>
</evidence>